<name>A0AAE3K888_9EURY</name>
<dbReference type="RefSeq" id="WP_174652251.1">
    <property type="nucleotide sequence ID" value="NZ_JAKRVX010000002.1"/>
</dbReference>
<evidence type="ECO:0000313" key="2">
    <source>
        <dbReference type="EMBL" id="MCL9816791.1"/>
    </source>
</evidence>
<comment type="caution">
    <text evidence="2">The sequence shown here is derived from an EMBL/GenBank/DDBJ whole genome shotgun (WGS) entry which is preliminary data.</text>
</comment>
<dbReference type="Gene3D" id="1.10.10.10">
    <property type="entry name" value="Winged helix-like DNA-binding domain superfamily/Winged helix DNA-binding domain"/>
    <property type="match status" value="1"/>
</dbReference>
<gene>
    <name evidence="2" type="ORF">AArcSt2_07530</name>
</gene>
<proteinExistence type="predicted"/>
<feature type="domain" description="Winged helix DNA-binding" evidence="1">
    <location>
        <begin position="21"/>
        <end position="98"/>
    </location>
</feature>
<dbReference type="Pfam" id="PF13601">
    <property type="entry name" value="HTH_34"/>
    <property type="match status" value="1"/>
</dbReference>
<dbReference type="InterPro" id="IPR036388">
    <property type="entry name" value="WH-like_DNA-bd_sf"/>
</dbReference>
<dbReference type="CDD" id="cd00090">
    <property type="entry name" value="HTH_ARSR"/>
    <property type="match status" value="1"/>
</dbReference>
<dbReference type="Proteomes" id="UP001203207">
    <property type="component" value="Unassembled WGS sequence"/>
</dbReference>
<dbReference type="InterPro" id="IPR036390">
    <property type="entry name" value="WH_DNA-bd_sf"/>
</dbReference>
<keyword evidence="3" id="KW-1185">Reference proteome</keyword>
<accession>A0AAE3K888</accession>
<dbReference type="PANTHER" id="PTHR37318">
    <property type="entry name" value="BSL7504 PROTEIN"/>
    <property type="match status" value="1"/>
</dbReference>
<reference evidence="2" key="1">
    <citation type="journal article" date="2022" name="Syst. Appl. Microbiol.">
        <title>Natronocalculus amylovorans gen. nov., sp. nov., and Natranaeroarchaeum aerophilus sp. nov., dominant culturable amylolytic natronoarchaea from hypersaline soda lakes in southwestern Siberia.</title>
        <authorList>
            <person name="Sorokin D.Y."/>
            <person name="Elcheninov A.G."/>
            <person name="Khizhniak T.V."/>
            <person name="Koenen M."/>
            <person name="Bale N.J."/>
            <person name="Damste J.S.S."/>
            <person name="Kublanov I.V."/>
        </authorList>
    </citation>
    <scope>NUCLEOTIDE SEQUENCE</scope>
    <source>
        <strain evidence="2">AArc-St2</strain>
    </source>
</reference>
<dbReference type="InterPro" id="IPR011991">
    <property type="entry name" value="ArsR-like_HTH"/>
</dbReference>
<dbReference type="InterPro" id="IPR027395">
    <property type="entry name" value="WH_DNA-bd_dom"/>
</dbReference>
<dbReference type="AlphaFoldDB" id="A0AAE3K888"/>
<evidence type="ECO:0000259" key="1">
    <source>
        <dbReference type="Pfam" id="PF13601"/>
    </source>
</evidence>
<evidence type="ECO:0000313" key="3">
    <source>
        <dbReference type="Proteomes" id="UP001203207"/>
    </source>
</evidence>
<dbReference type="EMBL" id="JAKRVX010000002">
    <property type="protein sequence ID" value="MCL9816791.1"/>
    <property type="molecule type" value="Genomic_DNA"/>
</dbReference>
<organism evidence="2 3">
    <name type="scientific">Natronocalculus amylovorans</name>
    <dbReference type="NCBI Taxonomy" id="2917812"/>
    <lineage>
        <taxon>Archaea</taxon>
        <taxon>Methanobacteriati</taxon>
        <taxon>Methanobacteriota</taxon>
        <taxon>Stenosarchaea group</taxon>
        <taxon>Halobacteria</taxon>
        <taxon>Halobacteriales</taxon>
        <taxon>Haloferacaceae</taxon>
        <taxon>Natronocalculus</taxon>
    </lineage>
</organism>
<reference evidence="2" key="2">
    <citation type="submission" date="2022-02" db="EMBL/GenBank/DDBJ databases">
        <authorList>
            <person name="Elcheninov A.G."/>
            <person name="Sorokin D.Y."/>
            <person name="Kublanov I.V."/>
        </authorList>
    </citation>
    <scope>NUCLEOTIDE SEQUENCE</scope>
    <source>
        <strain evidence="2">AArc-St2</strain>
    </source>
</reference>
<dbReference type="PANTHER" id="PTHR37318:SF1">
    <property type="entry name" value="BSL7504 PROTEIN"/>
    <property type="match status" value="1"/>
</dbReference>
<dbReference type="SUPFAM" id="SSF46785">
    <property type="entry name" value="Winged helix' DNA-binding domain"/>
    <property type="match status" value="1"/>
</dbReference>
<protein>
    <submittedName>
        <fullName evidence="2">Transcriptional regulator</fullName>
    </submittedName>
</protein>
<sequence>MSVEQTVTQRKIDRLIHQPTRLRIMHALLQQDLVEFTALKKSLGTTAGNLTTHLSRLENAGYLQSEKTIEEKQIRTRYWLTMKGIDRFEQYQQAVQPLITEPEGGQCVYENPVIETSHSQCLEAHRR</sequence>